<accession>G7MW62</accession>
<feature type="non-terminal residue" evidence="1">
    <location>
        <position position="116"/>
    </location>
</feature>
<proteinExistence type="predicted"/>
<name>G7MW62_MACMU</name>
<reference evidence="1" key="1">
    <citation type="journal article" date="2011" name="Nat. Biotechnol.">
        <title>Genome sequencing and comparison of two nonhuman primate animal models, the cynomolgus and Chinese rhesus macaques.</title>
        <authorList>
            <person name="Yan G."/>
            <person name="Zhang G."/>
            <person name="Fang X."/>
            <person name="Zhang Y."/>
            <person name="Li C."/>
            <person name="Ling F."/>
            <person name="Cooper D.N."/>
            <person name="Li Q."/>
            <person name="Li Y."/>
            <person name="van Gool A.J."/>
            <person name="Du H."/>
            <person name="Chen J."/>
            <person name="Chen R."/>
            <person name="Zhang P."/>
            <person name="Huang Z."/>
            <person name="Thompson J.R."/>
            <person name="Meng Y."/>
            <person name="Bai Y."/>
            <person name="Wang J."/>
            <person name="Zhuo M."/>
            <person name="Wang T."/>
            <person name="Huang Y."/>
            <person name="Wei L."/>
            <person name="Li J."/>
            <person name="Wang Z."/>
            <person name="Hu H."/>
            <person name="Yang P."/>
            <person name="Le L."/>
            <person name="Stenson P.D."/>
            <person name="Li B."/>
            <person name="Liu X."/>
            <person name="Ball E.V."/>
            <person name="An N."/>
            <person name="Huang Q."/>
            <person name="Zhang Y."/>
            <person name="Fan W."/>
            <person name="Zhang X."/>
            <person name="Li Y."/>
            <person name="Wang W."/>
            <person name="Katze M.G."/>
            <person name="Su B."/>
            <person name="Nielsen R."/>
            <person name="Yang H."/>
            <person name="Wang J."/>
            <person name="Wang X."/>
            <person name="Wang J."/>
        </authorList>
    </citation>
    <scope>NUCLEOTIDE SEQUENCE [LARGE SCALE GENOMIC DNA]</scope>
    <source>
        <strain evidence="1">CR-5</strain>
    </source>
</reference>
<evidence type="ECO:0000313" key="1">
    <source>
        <dbReference type="EMBL" id="EHH28177.1"/>
    </source>
</evidence>
<protein>
    <submittedName>
        <fullName evidence="1">Uncharacterized protein</fullName>
    </submittedName>
</protein>
<sequence length="116" mass="12606">RRARCWHKVPERQRQGLKPGFSWAGADAQDGFGSCHLGTCRDLQGQICHLHSMVLILPDSWPGGHPDHKSGGLAVCLHLPQRYLLSFPTHSSLFGVGGGTGQLAQDLLIIAAQVFE</sequence>
<dbReference type="EMBL" id="CM001259">
    <property type="protein sequence ID" value="EHH28177.1"/>
    <property type="molecule type" value="Genomic_DNA"/>
</dbReference>
<gene>
    <name evidence="1" type="ORF">EGK_18554</name>
</gene>
<feature type="non-terminal residue" evidence="1">
    <location>
        <position position="1"/>
    </location>
</feature>
<dbReference type="Proteomes" id="UP000013456">
    <property type="component" value="Chromosome 7"/>
</dbReference>
<dbReference type="AlphaFoldDB" id="G7MW62"/>
<organism evidence="1">
    <name type="scientific">Macaca mulatta</name>
    <name type="common">Rhesus macaque</name>
    <dbReference type="NCBI Taxonomy" id="9544"/>
    <lineage>
        <taxon>Eukaryota</taxon>
        <taxon>Metazoa</taxon>
        <taxon>Chordata</taxon>
        <taxon>Craniata</taxon>
        <taxon>Vertebrata</taxon>
        <taxon>Euteleostomi</taxon>
        <taxon>Mammalia</taxon>
        <taxon>Eutheria</taxon>
        <taxon>Euarchontoglires</taxon>
        <taxon>Primates</taxon>
        <taxon>Haplorrhini</taxon>
        <taxon>Catarrhini</taxon>
        <taxon>Cercopithecidae</taxon>
        <taxon>Cercopithecinae</taxon>
        <taxon>Macaca</taxon>
    </lineage>
</organism>